<accession>A0A167F3A1</accession>
<evidence type="ECO:0000256" key="7">
    <source>
        <dbReference type="ARBA" id="ARBA00023163"/>
    </source>
</evidence>
<keyword evidence="14" id="KW-1185">Reference proteome</keyword>
<dbReference type="Gene3D" id="3.30.50.10">
    <property type="entry name" value="Erythroid Transcription Factor GATA-1, subunit A"/>
    <property type="match status" value="2"/>
</dbReference>
<feature type="compositionally biased region" description="Low complexity" evidence="11">
    <location>
        <begin position="636"/>
        <end position="655"/>
    </location>
</feature>
<feature type="compositionally biased region" description="Polar residues" evidence="11">
    <location>
        <begin position="877"/>
        <end position="888"/>
    </location>
</feature>
<comment type="subcellular location">
    <subcellularLocation>
        <location evidence="1">Nucleus</location>
    </subcellularLocation>
</comment>
<evidence type="ECO:0000313" key="13">
    <source>
        <dbReference type="EMBL" id="ANB14772.1"/>
    </source>
</evidence>
<evidence type="ECO:0000256" key="3">
    <source>
        <dbReference type="ARBA" id="ARBA00022737"/>
    </source>
</evidence>
<keyword evidence="2" id="KW-0479">Metal-binding</keyword>
<feature type="compositionally biased region" description="Pro residues" evidence="11">
    <location>
        <begin position="169"/>
        <end position="178"/>
    </location>
</feature>
<evidence type="ECO:0000256" key="5">
    <source>
        <dbReference type="ARBA" id="ARBA00022833"/>
    </source>
</evidence>
<feature type="compositionally biased region" description="Polar residues" evidence="11">
    <location>
        <begin position="22"/>
        <end position="38"/>
    </location>
</feature>
<feature type="compositionally biased region" description="Low complexity" evidence="11">
    <location>
        <begin position="1"/>
        <end position="21"/>
    </location>
</feature>
<dbReference type="AlphaFoldDB" id="A0A167F3A1"/>
<sequence>MTELVLLSSVAVSSSRQLSKSEPSSLESNKNDSNQIKQYSGYYLGRDMKDSHPHSPLAALASVSVRSPPAPTSASTPGASASIPVPAAPAAPTGPTPSTTQPVLSTNSPSASGNVVSVSSTTNTSSGSMPGLTNNPMPKREVEPVSHSTSTSTYVPVASSFTPIIAPSPATPATPSAPTPAETPGSTPEVTPSGTPTLAPAPARSPALSSTPILSGAAAPSPSPPAQPYSPFIVMRTSKQPATPSTNTLKTESTRSLKDTNQPINSIQTQTKPTNQSLNNTPAHGPSSSVPTAQVCSNCGTTRTPLWRRAPTGETICNACGLYLKARNTSRPVHLKRPPQTTTIWLGSDDLKHEDGTASGSSSSARASQGAAGATTSAAAESSGSGCQGTCPGDGHCNGTGGSSACSGCPAFNNRIARTGRHRTNLEFHPAKSEGSPAVEGSASQTTVTTTVAGVNSTNGNTDATSPTSPGPSGAPASANASVTDDGMTAVVISCQNCGTTITPLWRRDDAGHTICNACGLYYRLHGVHRPVGMKKSIIKRRKRVISQMQSQSEEAEEFSQQQQQPQQAQVQQQQPLQPQSQQFQQSPGPQAEPQSSGNQSQSSTMSTLKFNAYTPRPAKSPTKTYVLPPLASDKPAGSPVASSSPSYAAATTSPIMSSTLPPPVPATSTSNSPIIHSTATQTSSITTVPTSMPPPPGPPSSSIPHQQPHAQVINNTSNSSSFIHSVTSSGPFPVSSVTSTAGSSSTRHMLPNPGYPANGRQVFPQPTTSRSGTSSYSTTSHLPPPSRMSANSSPRQGEAGTNNSASDLSSPTHGEESIVNRDTYVPPPIDFTHAFRPSWDGTRVVSNSSTISTSSSGSSLSSSGRLPSISHITELPTEQTSGASTSTSKRKYSEDDERNLRIASILNAVDDDNSTSPSSKSSRDISLTKKSELDVLELLKGSDAKDYVVAKKQKFEEKLAKYKRRLMEAEQIINACNEKLKELE</sequence>
<feature type="compositionally biased region" description="Pro residues" evidence="11">
    <location>
        <begin position="692"/>
        <end position="702"/>
    </location>
</feature>
<evidence type="ECO:0000256" key="10">
    <source>
        <dbReference type="SAM" id="Coils"/>
    </source>
</evidence>
<name>A0A167F3A1_9ASCO</name>
<feature type="region of interest" description="Disordered" evidence="11">
    <location>
        <begin position="544"/>
        <end position="898"/>
    </location>
</feature>
<organism evidence="13 14">
    <name type="scientific">Sugiyamaella lignohabitans</name>
    <dbReference type="NCBI Taxonomy" id="796027"/>
    <lineage>
        <taxon>Eukaryota</taxon>
        <taxon>Fungi</taxon>
        <taxon>Dikarya</taxon>
        <taxon>Ascomycota</taxon>
        <taxon>Saccharomycotina</taxon>
        <taxon>Dipodascomycetes</taxon>
        <taxon>Dipodascales</taxon>
        <taxon>Trichomonascaceae</taxon>
        <taxon>Sugiyamaella</taxon>
    </lineage>
</organism>
<evidence type="ECO:0000256" key="11">
    <source>
        <dbReference type="SAM" id="MobiDB-lite"/>
    </source>
</evidence>
<dbReference type="GO" id="GO:0000978">
    <property type="term" value="F:RNA polymerase II cis-regulatory region sequence-specific DNA binding"/>
    <property type="evidence" value="ECO:0007669"/>
    <property type="project" value="TreeGrafter"/>
</dbReference>
<dbReference type="Pfam" id="PF00320">
    <property type="entry name" value="GATA"/>
    <property type="match status" value="2"/>
</dbReference>
<feature type="domain" description="GATA-type" evidence="12">
    <location>
        <begin position="290"/>
        <end position="343"/>
    </location>
</feature>
<feature type="compositionally biased region" description="Low complexity" evidence="11">
    <location>
        <begin position="453"/>
        <end position="479"/>
    </location>
</feature>
<dbReference type="FunFam" id="3.30.50.10:FF:000039">
    <property type="entry name" value="Siderophore transcription factor SreA"/>
    <property type="match status" value="1"/>
</dbReference>
<evidence type="ECO:0000256" key="6">
    <source>
        <dbReference type="ARBA" id="ARBA00023015"/>
    </source>
</evidence>
<dbReference type="PROSITE" id="PS50114">
    <property type="entry name" value="GATA_ZN_FINGER_2"/>
    <property type="match status" value="2"/>
</dbReference>
<feature type="domain" description="GATA-type" evidence="12">
    <location>
        <begin position="494"/>
        <end position="542"/>
    </location>
</feature>
<evidence type="ECO:0000259" key="12">
    <source>
        <dbReference type="PROSITE" id="PS50114"/>
    </source>
</evidence>
<feature type="region of interest" description="Disordered" evidence="11">
    <location>
        <begin position="453"/>
        <end position="482"/>
    </location>
</feature>
<keyword evidence="7" id="KW-0804">Transcription</keyword>
<evidence type="ECO:0000256" key="9">
    <source>
        <dbReference type="PROSITE-ProRule" id="PRU00094"/>
    </source>
</evidence>
<protein>
    <submittedName>
        <fullName evidence="13">Gzf3p</fullName>
    </submittedName>
</protein>
<dbReference type="GO" id="GO:0005634">
    <property type="term" value="C:nucleus"/>
    <property type="evidence" value="ECO:0007669"/>
    <property type="project" value="UniProtKB-SubCell"/>
</dbReference>
<dbReference type="GO" id="GO:0045944">
    <property type="term" value="P:positive regulation of transcription by RNA polymerase II"/>
    <property type="evidence" value="ECO:0007669"/>
    <property type="project" value="TreeGrafter"/>
</dbReference>
<feature type="compositionally biased region" description="Low complexity" evidence="11">
    <location>
        <begin position="54"/>
        <end position="85"/>
    </location>
</feature>
<dbReference type="PANTHER" id="PTHR10071:SF335">
    <property type="entry name" value="IRON-SENSING TRANSCRIPTIONAL REPRESSOR-RELATED"/>
    <property type="match status" value="1"/>
</dbReference>
<dbReference type="PANTHER" id="PTHR10071">
    <property type="entry name" value="TRANSCRIPTION FACTOR GATA FAMILY MEMBER"/>
    <property type="match status" value="1"/>
</dbReference>
<keyword evidence="5" id="KW-0862">Zinc</keyword>
<feature type="compositionally biased region" description="Polar residues" evidence="11">
    <location>
        <begin position="667"/>
        <end position="682"/>
    </location>
</feature>
<keyword evidence="6" id="KW-0805">Transcription regulation</keyword>
<dbReference type="RefSeq" id="XP_018737249.1">
    <property type="nucleotide sequence ID" value="XM_018879320.1"/>
</dbReference>
<dbReference type="SMART" id="SM00401">
    <property type="entry name" value="ZnF_GATA"/>
    <property type="match status" value="2"/>
</dbReference>
<feature type="compositionally biased region" description="Low complexity" evidence="11">
    <location>
        <begin position="96"/>
        <end position="131"/>
    </location>
</feature>
<dbReference type="EMBL" id="CP014503">
    <property type="protein sequence ID" value="ANB14772.1"/>
    <property type="molecule type" value="Genomic_DNA"/>
</dbReference>
<dbReference type="Proteomes" id="UP000189580">
    <property type="component" value="Chromosome b"/>
</dbReference>
<feature type="compositionally biased region" description="Low complexity" evidence="11">
    <location>
        <begin position="179"/>
        <end position="220"/>
    </location>
</feature>
<feature type="compositionally biased region" description="Polar residues" evidence="11">
    <location>
        <begin position="789"/>
        <end position="813"/>
    </location>
</feature>
<dbReference type="InterPro" id="IPR000679">
    <property type="entry name" value="Znf_GATA"/>
</dbReference>
<feature type="compositionally biased region" description="Low complexity" evidence="11">
    <location>
        <begin position="768"/>
        <end position="781"/>
    </location>
</feature>
<feature type="compositionally biased region" description="Polar residues" evidence="11">
    <location>
        <begin position="237"/>
        <end position="251"/>
    </location>
</feature>
<dbReference type="InterPro" id="IPR013088">
    <property type="entry name" value="Znf_NHR/GATA"/>
</dbReference>
<dbReference type="GO" id="GO:0000122">
    <property type="term" value="P:negative regulation of transcription by RNA polymerase II"/>
    <property type="evidence" value="ECO:0007669"/>
    <property type="project" value="TreeGrafter"/>
</dbReference>
<dbReference type="GO" id="GO:0000981">
    <property type="term" value="F:DNA-binding transcription factor activity, RNA polymerase II-specific"/>
    <property type="evidence" value="ECO:0007669"/>
    <property type="project" value="TreeGrafter"/>
</dbReference>
<dbReference type="SUPFAM" id="SSF57716">
    <property type="entry name" value="Glucocorticoid receptor-like (DNA-binding domain)"/>
    <property type="match status" value="2"/>
</dbReference>
<dbReference type="PROSITE" id="PS00344">
    <property type="entry name" value="GATA_ZN_FINGER_1"/>
    <property type="match status" value="2"/>
</dbReference>
<gene>
    <name evidence="13" type="primary">GZF3</name>
    <name evidence="13" type="ORF">AWJ20_2379</name>
</gene>
<evidence type="ECO:0000256" key="4">
    <source>
        <dbReference type="ARBA" id="ARBA00022771"/>
    </source>
</evidence>
<dbReference type="FunFam" id="3.30.50.10:FF:000007">
    <property type="entry name" value="Nitrogen regulatory AreA, N-terminal"/>
    <property type="match status" value="1"/>
</dbReference>
<evidence type="ECO:0000256" key="1">
    <source>
        <dbReference type="ARBA" id="ARBA00004123"/>
    </source>
</evidence>
<feature type="compositionally biased region" description="Low complexity" evidence="11">
    <location>
        <begin position="546"/>
        <end position="607"/>
    </location>
</feature>
<dbReference type="OrthoDB" id="515401at2759"/>
<dbReference type="GO" id="GO:0006879">
    <property type="term" value="P:intracellular iron ion homeostasis"/>
    <property type="evidence" value="ECO:0007669"/>
    <property type="project" value="UniProtKB-ARBA"/>
</dbReference>
<feature type="region of interest" description="Disordered" evidence="11">
    <location>
        <begin position="333"/>
        <end position="385"/>
    </location>
</feature>
<evidence type="ECO:0000256" key="8">
    <source>
        <dbReference type="ARBA" id="ARBA00023242"/>
    </source>
</evidence>
<feature type="compositionally biased region" description="Low complexity" evidence="11">
    <location>
        <begin position="844"/>
        <end position="871"/>
    </location>
</feature>
<feature type="compositionally biased region" description="Low complexity" evidence="11">
    <location>
        <begin position="735"/>
        <end position="747"/>
    </location>
</feature>
<dbReference type="InterPro" id="IPR039355">
    <property type="entry name" value="Transcription_factor_GATA"/>
</dbReference>
<evidence type="ECO:0000313" key="14">
    <source>
        <dbReference type="Proteomes" id="UP000189580"/>
    </source>
</evidence>
<feature type="region of interest" description="Disordered" evidence="11">
    <location>
        <begin position="1"/>
        <end position="293"/>
    </location>
</feature>
<feature type="compositionally biased region" description="Polar residues" evidence="11">
    <location>
        <begin position="709"/>
        <end position="731"/>
    </location>
</feature>
<keyword evidence="8" id="KW-0539">Nucleus</keyword>
<feature type="compositionally biased region" description="Polar residues" evidence="11">
    <location>
        <begin position="259"/>
        <end position="293"/>
    </location>
</feature>
<keyword evidence="4 9" id="KW-0863">Zinc-finger</keyword>
<dbReference type="GeneID" id="30034283"/>
<keyword evidence="10" id="KW-0175">Coiled coil</keyword>
<dbReference type="PRINTS" id="PR00619">
    <property type="entry name" value="GATAZNFINGER"/>
</dbReference>
<dbReference type="KEGG" id="slb:AWJ20_2379"/>
<evidence type="ECO:0000256" key="2">
    <source>
        <dbReference type="ARBA" id="ARBA00022723"/>
    </source>
</evidence>
<keyword evidence="3" id="KW-0677">Repeat</keyword>
<dbReference type="CDD" id="cd00202">
    <property type="entry name" value="ZnF_GATA"/>
    <property type="match status" value="2"/>
</dbReference>
<proteinExistence type="predicted"/>
<feature type="compositionally biased region" description="Pro residues" evidence="11">
    <location>
        <begin position="86"/>
        <end position="95"/>
    </location>
</feature>
<feature type="coiled-coil region" evidence="10">
    <location>
        <begin position="953"/>
        <end position="980"/>
    </location>
</feature>
<dbReference type="GO" id="GO:0008270">
    <property type="term" value="F:zinc ion binding"/>
    <property type="evidence" value="ECO:0007669"/>
    <property type="project" value="UniProtKB-KW"/>
</dbReference>
<feature type="compositionally biased region" description="Low complexity" evidence="11">
    <location>
        <begin position="357"/>
        <end position="385"/>
    </location>
</feature>
<reference evidence="13 14" key="1">
    <citation type="submission" date="2016-02" db="EMBL/GenBank/DDBJ databases">
        <title>Complete genome sequence and transcriptome regulation of the pentose utilising yeast Sugiyamaella lignohabitans.</title>
        <authorList>
            <person name="Bellasio M."/>
            <person name="Peymann A."/>
            <person name="Valli M."/>
            <person name="Sipitzky M."/>
            <person name="Graf A."/>
            <person name="Sauer M."/>
            <person name="Marx H."/>
            <person name="Mattanovich D."/>
        </authorList>
    </citation>
    <scope>NUCLEOTIDE SEQUENCE [LARGE SCALE GENOMIC DNA]</scope>
    <source>
        <strain evidence="13 14">CBS 10342</strain>
    </source>
</reference>